<evidence type="ECO:0000256" key="1">
    <source>
        <dbReference type="SAM" id="MobiDB-lite"/>
    </source>
</evidence>
<dbReference type="OrthoDB" id="5187212at2"/>
<sequence length="109" mass="11958">MAEQLPLNDYDQLSLGDLRHRIRSLDKPELESIRDHEREHGNRVPVLQLIAARLDELDRGAEPAPGDQRNAPEVSGAAGGSPVSPEHSPTGNTPLRHGVYDQTPARGRD</sequence>
<dbReference type="Proteomes" id="UP000199623">
    <property type="component" value="Unassembled WGS sequence"/>
</dbReference>
<evidence type="ECO:0000259" key="2">
    <source>
        <dbReference type="Pfam" id="PF26450"/>
    </source>
</evidence>
<dbReference type="AlphaFoldDB" id="A0A1G7KSM7"/>
<dbReference type="STRING" id="200378.SAMN05216553_101458"/>
<evidence type="ECO:0000313" key="4">
    <source>
        <dbReference type="Proteomes" id="UP000199623"/>
    </source>
</evidence>
<name>A0A1G7KSM7_9PSEU</name>
<gene>
    <name evidence="3" type="ORF">SAMN05216553_101458</name>
</gene>
<proteinExistence type="predicted"/>
<protein>
    <recommendedName>
        <fullName evidence="2">DUF8129 domain-containing protein</fullName>
    </recommendedName>
</protein>
<keyword evidence="4" id="KW-1185">Reference proteome</keyword>
<reference evidence="4" key="1">
    <citation type="submission" date="2016-10" db="EMBL/GenBank/DDBJ databases">
        <authorList>
            <person name="Varghese N."/>
            <person name="Submissions S."/>
        </authorList>
    </citation>
    <scope>NUCLEOTIDE SEQUENCE [LARGE SCALE GENOMIC DNA]</scope>
    <source>
        <strain evidence="4">CGMCC 4.3506</strain>
    </source>
</reference>
<organism evidence="3 4">
    <name type="scientific">Lentzea fradiae</name>
    <dbReference type="NCBI Taxonomy" id="200378"/>
    <lineage>
        <taxon>Bacteria</taxon>
        <taxon>Bacillati</taxon>
        <taxon>Actinomycetota</taxon>
        <taxon>Actinomycetes</taxon>
        <taxon>Pseudonocardiales</taxon>
        <taxon>Pseudonocardiaceae</taxon>
        <taxon>Lentzea</taxon>
    </lineage>
</organism>
<feature type="region of interest" description="Disordered" evidence="1">
    <location>
        <begin position="57"/>
        <end position="109"/>
    </location>
</feature>
<feature type="domain" description="DUF8129" evidence="2">
    <location>
        <begin position="2"/>
        <end position="57"/>
    </location>
</feature>
<dbReference type="Pfam" id="PF26450">
    <property type="entry name" value="DUF8129"/>
    <property type="match status" value="1"/>
</dbReference>
<dbReference type="RefSeq" id="WP_090044922.1">
    <property type="nucleotide sequence ID" value="NZ_FNCC01000001.1"/>
</dbReference>
<dbReference type="InterPro" id="IPR058442">
    <property type="entry name" value="DUF8129"/>
</dbReference>
<dbReference type="EMBL" id="FNCC01000001">
    <property type="protein sequence ID" value="SDF40237.1"/>
    <property type="molecule type" value="Genomic_DNA"/>
</dbReference>
<evidence type="ECO:0000313" key="3">
    <source>
        <dbReference type="EMBL" id="SDF40237.1"/>
    </source>
</evidence>
<accession>A0A1G7KSM7</accession>